<accession>A0A914YIB9</accession>
<evidence type="ECO:0000313" key="1">
    <source>
        <dbReference type="Proteomes" id="UP000887577"/>
    </source>
</evidence>
<organism evidence="1 2">
    <name type="scientific">Panagrolaimus superbus</name>
    <dbReference type="NCBI Taxonomy" id="310955"/>
    <lineage>
        <taxon>Eukaryota</taxon>
        <taxon>Metazoa</taxon>
        <taxon>Ecdysozoa</taxon>
        <taxon>Nematoda</taxon>
        <taxon>Chromadorea</taxon>
        <taxon>Rhabditida</taxon>
        <taxon>Tylenchina</taxon>
        <taxon>Panagrolaimomorpha</taxon>
        <taxon>Panagrolaimoidea</taxon>
        <taxon>Panagrolaimidae</taxon>
        <taxon>Panagrolaimus</taxon>
    </lineage>
</organism>
<evidence type="ECO:0000313" key="2">
    <source>
        <dbReference type="WBParaSite" id="PSU_v2.g18559.t1"/>
    </source>
</evidence>
<keyword evidence="1" id="KW-1185">Reference proteome</keyword>
<proteinExistence type="predicted"/>
<dbReference type="WBParaSite" id="PSU_v2.g18559.t1">
    <property type="protein sequence ID" value="PSU_v2.g18559.t1"/>
    <property type="gene ID" value="PSU_v2.g18559"/>
</dbReference>
<sequence>MVTREIPNCRHVVEIHCSADVNVVKCHAEVQKEWPLCKHITTAKCSDDVSKIPCKQPCNASLPDCGHKCKGTCGECRNGRIHIKCTESCKKILICGHECEEKCSKVCPPCLKLCETACGHSQCGNLSIKGERQKKVRKILDDKNSKKRGRTCGEPCPPCKEPCLNICEHRQCDLVCGDPCTVFPCSEPCEKLLECDPSKKGKNVEDPDYVPHLCIGICGDDCPKICKICDPKIFAAIKETFLGYEEEENARFVQLKDCKHMIEVQGLDQWIESLLPNPEENEAATEIVKINCPKCKTPIRRSKRYISLLNQRAIDIENIKQIIRGLTFEEKIAENEKFGKEVVEAFESIEQT</sequence>
<reference evidence="2" key="1">
    <citation type="submission" date="2022-11" db="UniProtKB">
        <authorList>
            <consortium name="WormBaseParasite"/>
        </authorList>
    </citation>
    <scope>IDENTIFICATION</scope>
</reference>
<protein>
    <submittedName>
        <fullName evidence="2">NFX1-type zinc finger-containing protein 1</fullName>
    </submittedName>
</protein>
<name>A0A914YIB9_9BILA</name>
<dbReference type="Proteomes" id="UP000887577">
    <property type="component" value="Unplaced"/>
</dbReference>
<dbReference type="AlphaFoldDB" id="A0A914YIB9"/>